<reference evidence="3 4" key="1">
    <citation type="submission" date="2018-08" db="EMBL/GenBank/DDBJ databases">
        <title>Chitinophaga sp. K20C18050901, a novel bacterium isolated from forest soil.</title>
        <authorList>
            <person name="Wang C."/>
        </authorList>
    </citation>
    <scope>NUCLEOTIDE SEQUENCE [LARGE SCALE GENOMIC DNA]</scope>
    <source>
        <strain evidence="3 4">K20C18050901</strain>
    </source>
</reference>
<comment type="caution">
    <text evidence="3">The sequence shown here is derived from an EMBL/GenBank/DDBJ whole genome shotgun (WGS) entry which is preliminary data.</text>
</comment>
<name>A0A3E1NWJ4_9BACT</name>
<keyword evidence="1" id="KW-0472">Membrane</keyword>
<organism evidence="3 4">
    <name type="scientific">Chitinophaga silvisoli</name>
    <dbReference type="NCBI Taxonomy" id="2291814"/>
    <lineage>
        <taxon>Bacteria</taxon>
        <taxon>Pseudomonadati</taxon>
        <taxon>Bacteroidota</taxon>
        <taxon>Chitinophagia</taxon>
        <taxon>Chitinophagales</taxon>
        <taxon>Chitinophagaceae</taxon>
        <taxon>Chitinophaga</taxon>
    </lineage>
</organism>
<feature type="domain" description="SPW repeat-containing integral membrane" evidence="2">
    <location>
        <begin position="9"/>
        <end position="107"/>
    </location>
</feature>
<evidence type="ECO:0000256" key="1">
    <source>
        <dbReference type="SAM" id="Phobius"/>
    </source>
</evidence>
<evidence type="ECO:0000313" key="4">
    <source>
        <dbReference type="Proteomes" id="UP000261174"/>
    </source>
</evidence>
<keyword evidence="1" id="KW-0812">Transmembrane</keyword>
<evidence type="ECO:0000313" key="3">
    <source>
        <dbReference type="EMBL" id="RFM32292.1"/>
    </source>
</evidence>
<sequence length="125" mass="13907">MGIINTRLHGILDYLVGILLIIVPMVVFGTADSGGEVWVPVALGISTLIYSLFTDYEFGIFRKIKMSAHLTLDVLSGMVLMTSPWVFDFWEVSWMPYVLAGLFEIGAGSYTKVHSLSPKYQVTEI</sequence>
<dbReference type="RefSeq" id="WP_116856378.1">
    <property type="nucleotide sequence ID" value="NZ_QTJV01000010.1"/>
</dbReference>
<feature type="transmembrane region" description="Helical" evidence="1">
    <location>
        <begin position="37"/>
        <end position="56"/>
    </location>
</feature>
<dbReference type="Proteomes" id="UP000261174">
    <property type="component" value="Unassembled WGS sequence"/>
</dbReference>
<dbReference type="AlphaFoldDB" id="A0A3E1NWJ4"/>
<dbReference type="InterPro" id="IPR005530">
    <property type="entry name" value="SPW"/>
</dbReference>
<protein>
    <recommendedName>
        <fullName evidence="2">SPW repeat-containing integral membrane domain-containing protein</fullName>
    </recommendedName>
</protein>
<evidence type="ECO:0000259" key="2">
    <source>
        <dbReference type="Pfam" id="PF03779"/>
    </source>
</evidence>
<dbReference type="OrthoDB" id="129082at2"/>
<feature type="transmembrane region" description="Helical" evidence="1">
    <location>
        <begin position="12"/>
        <end position="31"/>
    </location>
</feature>
<dbReference type="EMBL" id="QTJV01000010">
    <property type="protein sequence ID" value="RFM32292.1"/>
    <property type="molecule type" value="Genomic_DNA"/>
</dbReference>
<dbReference type="Pfam" id="PF03779">
    <property type="entry name" value="SPW"/>
    <property type="match status" value="1"/>
</dbReference>
<gene>
    <name evidence="3" type="ORF">DXN04_26330</name>
</gene>
<keyword evidence="4" id="KW-1185">Reference proteome</keyword>
<keyword evidence="1" id="KW-1133">Transmembrane helix</keyword>
<accession>A0A3E1NWJ4</accession>
<proteinExistence type="predicted"/>